<dbReference type="PANTHER" id="PTHR44051:SF19">
    <property type="entry name" value="DISULFIDE-BOND OXIDOREDUCTASE YFCG"/>
    <property type="match status" value="1"/>
</dbReference>
<evidence type="ECO:0000259" key="4">
    <source>
        <dbReference type="PROSITE" id="PS50404"/>
    </source>
</evidence>
<dbReference type="InterPro" id="IPR040079">
    <property type="entry name" value="Glutathione_S-Trfase"/>
</dbReference>
<organism evidence="6 7">
    <name type="scientific">Yoonia ponticola</name>
    <dbReference type="NCBI Taxonomy" id="1524255"/>
    <lineage>
        <taxon>Bacteria</taxon>
        <taxon>Pseudomonadati</taxon>
        <taxon>Pseudomonadota</taxon>
        <taxon>Alphaproteobacteria</taxon>
        <taxon>Rhodobacterales</taxon>
        <taxon>Paracoccaceae</taxon>
        <taxon>Yoonia</taxon>
    </lineage>
</organism>
<comment type="similarity">
    <text evidence="1 3">Belongs to the GST superfamily.</text>
</comment>
<dbReference type="InterPro" id="IPR036249">
    <property type="entry name" value="Thioredoxin-like_sf"/>
</dbReference>
<dbReference type="PROSITE" id="PS50405">
    <property type="entry name" value="GST_CTER"/>
    <property type="match status" value="1"/>
</dbReference>
<dbReference type="Pfam" id="PF02798">
    <property type="entry name" value="GST_N"/>
    <property type="match status" value="1"/>
</dbReference>
<dbReference type="AlphaFoldDB" id="A0A7W9BMM8"/>
<dbReference type="GO" id="GO:0004364">
    <property type="term" value="F:glutathione transferase activity"/>
    <property type="evidence" value="ECO:0007669"/>
    <property type="project" value="UniProtKB-EC"/>
</dbReference>
<dbReference type="SUPFAM" id="SSF52833">
    <property type="entry name" value="Thioredoxin-like"/>
    <property type="match status" value="1"/>
</dbReference>
<evidence type="ECO:0000256" key="1">
    <source>
        <dbReference type="ARBA" id="ARBA00007409"/>
    </source>
</evidence>
<evidence type="ECO:0000256" key="2">
    <source>
        <dbReference type="ARBA" id="ARBA00022679"/>
    </source>
</evidence>
<dbReference type="RefSeq" id="WP_183530310.1">
    <property type="nucleotide sequence ID" value="NZ_JACIJM010000009.1"/>
</dbReference>
<name>A0A7W9BMM8_9RHOB</name>
<dbReference type="SUPFAM" id="SSF47616">
    <property type="entry name" value="GST C-terminal domain-like"/>
    <property type="match status" value="1"/>
</dbReference>
<accession>A0A7W9BMM8</accession>
<dbReference type="InterPro" id="IPR010987">
    <property type="entry name" value="Glutathione-S-Trfase_C-like"/>
</dbReference>
<dbReference type="SFLD" id="SFLDG00358">
    <property type="entry name" value="Main_(cytGST)"/>
    <property type="match status" value="1"/>
</dbReference>
<dbReference type="InterPro" id="IPR036282">
    <property type="entry name" value="Glutathione-S-Trfase_C_sf"/>
</dbReference>
<dbReference type="Pfam" id="PF00043">
    <property type="entry name" value="GST_C"/>
    <property type="match status" value="1"/>
</dbReference>
<dbReference type="InterPro" id="IPR004046">
    <property type="entry name" value="GST_C"/>
</dbReference>
<evidence type="ECO:0000313" key="7">
    <source>
        <dbReference type="Proteomes" id="UP000535415"/>
    </source>
</evidence>
<dbReference type="Proteomes" id="UP000535415">
    <property type="component" value="Unassembled WGS sequence"/>
</dbReference>
<reference evidence="6 7" key="1">
    <citation type="submission" date="2020-08" db="EMBL/GenBank/DDBJ databases">
        <title>Genomic Encyclopedia of Type Strains, Phase IV (KMG-IV): sequencing the most valuable type-strain genomes for metagenomic binning, comparative biology and taxonomic classification.</title>
        <authorList>
            <person name="Goeker M."/>
        </authorList>
    </citation>
    <scope>NUCLEOTIDE SEQUENCE [LARGE SCALE GENOMIC DNA]</scope>
    <source>
        <strain evidence="6 7">DSM 101064</strain>
    </source>
</reference>
<dbReference type="FunFam" id="3.40.30.10:FF:000039">
    <property type="entry name" value="Glutathione S-transferase domain"/>
    <property type="match status" value="1"/>
</dbReference>
<evidence type="ECO:0000256" key="3">
    <source>
        <dbReference type="RuleBase" id="RU003494"/>
    </source>
</evidence>
<evidence type="ECO:0000259" key="5">
    <source>
        <dbReference type="PROSITE" id="PS50405"/>
    </source>
</evidence>
<dbReference type="EMBL" id="JACIJM010000009">
    <property type="protein sequence ID" value="MBB5723260.1"/>
    <property type="molecule type" value="Genomic_DNA"/>
</dbReference>
<dbReference type="EC" id="2.5.1.18" evidence="6"/>
<dbReference type="Gene3D" id="1.20.1050.10">
    <property type="match status" value="1"/>
</dbReference>
<proteinExistence type="inferred from homology"/>
<dbReference type="PANTHER" id="PTHR44051">
    <property type="entry name" value="GLUTATHIONE S-TRANSFERASE-RELATED"/>
    <property type="match status" value="1"/>
</dbReference>
<evidence type="ECO:0000313" key="6">
    <source>
        <dbReference type="EMBL" id="MBB5723260.1"/>
    </source>
</evidence>
<gene>
    <name evidence="6" type="ORF">FHS72_002900</name>
</gene>
<feature type="domain" description="GST C-terminal" evidence="5">
    <location>
        <begin position="86"/>
        <end position="206"/>
    </location>
</feature>
<feature type="domain" description="GST N-terminal" evidence="4">
    <location>
        <begin position="1"/>
        <end position="81"/>
    </location>
</feature>
<dbReference type="PROSITE" id="PS50404">
    <property type="entry name" value="GST_NTER"/>
    <property type="match status" value="1"/>
</dbReference>
<sequence>MIKVLGRNNSVNVQKVMWCAAELGVAVERVDIGGAFGGNHTDEFTAMNPNRSIPVLIDGDFVLWESNAIVRYLCAEYGHDYWNLQSTQEAGLAEQWMDWYLTTLHPPMRALFWQLIRTAPAAREQDIINKAILDGAKLWEILDHHLATRDFILGDQVSMADIPLGCAAYRWHAMDFKRPDLPHLKAWWDRLVDRPAYREHVMIPLT</sequence>
<comment type="caution">
    <text evidence="6">The sequence shown here is derived from an EMBL/GenBank/DDBJ whole genome shotgun (WGS) entry which is preliminary data.</text>
</comment>
<keyword evidence="2 6" id="KW-0808">Transferase</keyword>
<dbReference type="CDD" id="cd03047">
    <property type="entry name" value="GST_N_2"/>
    <property type="match status" value="1"/>
</dbReference>
<dbReference type="InterPro" id="IPR004045">
    <property type="entry name" value="Glutathione_S-Trfase_N"/>
</dbReference>
<dbReference type="SFLD" id="SFLDS00019">
    <property type="entry name" value="Glutathione_Transferase_(cytos"/>
    <property type="match status" value="1"/>
</dbReference>
<keyword evidence="7" id="KW-1185">Reference proteome</keyword>
<dbReference type="SFLD" id="SFLDG01150">
    <property type="entry name" value="Main.1:_Beta-like"/>
    <property type="match status" value="1"/>
</dbReference>
<protein>
    <submittedName>
        <fullName evidence="6">Glutathione S-transferase</fullName>
        <ecNumber evidence="6">2.5.1.18</ecNumber>
    </submittedName>
</protein>
<dbReference type="Gene3D" id="3.40.30.10">
    <property type="entry name" value="Glutaredoxin"/>
    <property type="match status" value="1"/>
</dbReference>